<keyword evidence="3" id="KW-1185">Reference proteome</keyword>
<accession>A0A516X147</accession>
<feature type="binding site" evidence="1">
    <location>
        <position position="107"/>
    </location>
    <ligand>
        <name>Mn(2+)</name>
        <dbReference type="ChEBI" id="CHEBI:29035"/>
        <label>2</label>
    </ligand>
</feature>
<dbReference type="InterPro" id="IPR002933">
    <property type="entry name" value="Peptidase_M20"/>
</dbReference>
<evidence type="ECO:0000256" key="1">
    <source>
        <dbReference type="PIRSR" id="PIRSR005962-1"/>
    </source>
</evidence>
<dbReference type="RefSeq" id="WP_143906765.1">
    <property type="nucleotide sequence ID" value="NZ_CP041765.1"/>
</dbReference>
<dbReference type="NCBIfam" id="TIGR01891">
    <property type="entry name" value="amidohydrolases"/>
    <property type="match status" value="1"/>
</dbReference>
<dbReference type="Gene3D" id="3.40.630.10">
    <property type="entry name" value="Zn peptidases"/>
    <property type="match status" value="1"/>
</dbReference>
<feature type="binding site" evidence="1">
    <location>
        <position position="363"/>
    </location>
    <ligand>
        <name>Mn(2+)</name>
        <dbReference type="ChEBI" id="CHEBI:29035"/>
        <label>2</label>
    </ligand>
</feature>
<dbReference type="KEGG" id="toy:FO059_04635"/>
<dbReference type="Gene3D" id="3.30.70.360">
    <property type="match status" value="1"/>
</dbReference>
<dbReference type="InterPro" id="IPR036264">
    <property type="entry name" value="Bact_exopeptidase_dim_dom"/>
</dbReference>
<dbReference type="InterPro" id="IPR017439">
    <property type="entry name" value="Amidohydrolase"/>
</dbReference>
<dbReference type="AlphaFoldDB" id="A0A516X147"/>
<evidence type="ECO:0000313" key="2">
    <source>
        <dbReference type="EMBL" id="QDQ96760.1"/>
    </source>
</evidence>
<evidence type="ECO:0000313" key="3">
    <source>
        <dbReference type="Proteomes" id="UP000317344"/>
    </source>
</evidence>
<dbReference type="OrthoDB" id="9777385at2"/>
<reference evidence="2 3" key="2">
    <citation type="submission" date="2019-07" db="EMBL/GenBank/DDBJ databases">
        <authorList>
            <person name="Huang Y."/>
        </authorList>
    </citation>
    <scope>NUCLEOTIDE SEQUENCE [LARGE SCALE GENOMIC DNA]</scope>
    <source>
        <strain evidence="2 3">HY188</strain>
    </source>
</reference>
<name>A0A516X147_9ACTN</name>
<proteinExistence type="predicted"/>
<dbReference type="PANTHER" id="PTHR11014:SF63">
    <property type="entry name" value="METALLOPEPTIDASE, PUTATIVE (AFU_ORTHOLOGUE AFUA_6G09600)-RELATED"/>
    <property type="match status" value="1"/>
</dbReference>
<feature type="binding site" evidence="1">
    <location>
        <position position="142"/>
    </location>
    <ligand>
        <name>Mn(2+)</name>
        <dbReference type="ChEBI" id="CHEBI:29035"/>
        <label>2</label>
    </ligand>
</feature>
<dbReference type="SUPFAM" id="SSF55031">
    <property type="entry name" value="Bacterial exopeptidase dimerisation domain"/>
    <property type="match status" value="1"/>
</dbReference>
<dbReference type="GO" id="GO:0046872">
    <property type="term" value="F:metal ion binding"/>
    <property type="evidence" value="ECO:0007669"/>
    <property type="project" value="UniProtKB-KW"/>
</dbReference>
<keyword evidence="1" id="KW-0464">Manganese</keyword>
<dbReference type="SUPFAM" id="SSF53187">
    <property type="entry name" value="Zn-dependent exopeptidases"/>
    <property type="match status" value="1"/>
</dbReference>
<feature type="binding site" evidence="1">
    <location>
        <position position="109"/>
    </location>
    <ligand>
        <name>Mn(2+)</name>
        <dbReference type="ChEBI" id="CHEBI:29035"/>
        <label>2</label>
    </ligand>
</feature>
<keyword evidence="1" id="KW-0479">Metal-binding</keyword>
<dbReference type="PANTHER" id="PTHR11014">
    <property type="entry name" value="PEPTIDASE M20 FAMILY MEMBER"/>
    <property type="match status" value="1"/>
</dbReference>
<gene>
    <name evidence="2" type="ORF">FO059_04635</name>
</gene>
<protein>
    <submittedName>
        <fullName evidence="2">Amidohydrolase</fullName>
    </submittedName>
</protein>
<organism evidence="2 3">
    <name type="scientific">Tomitella fengzijianii</name>
    <dbReference type="NCBI Taxonomy" id="2597660"/>
    <lineage>
        <taxon>Bacteria</taxon>
        <taxon>Bacillati</taxon>
        <taxon>Actinomycetota</taxon>
        <taxon>Actinomycetes</taxon>
        <taxon>Mycobacteriales</taxon>
        <taxon>Tomitella</taxon>
    </lineage>
</organism>
<keyword evidence="2" id="KW-0378">Hydrolase</keyword>
<sequence>MAAGADWFEEWLGAHRDDLTAWRRHIHRNPELSRAEFQTTDFVVQHLRAAGLEPQVLPGGTGLTCDIGPADADGKRIALRADMDALPMGETTGLPFASRNPGAAHACGHDAHTAILLGTGLALASAPALHQGVRLLFQPAEEVMPGGALDAIAAGALDEVSRIFGLHCDPHLRVGTVGLRVGAITSAADIVEVHLSSPGGHTSRPHLTADLVHAIGLLITGIPNLVGRRVDARSRTVITWGAVNAGAAANAIPRSGVLRGTVRTGDRATWRQLRPLVCELIQALAVPTGVEVDIDYRQGVPPVVNDEHSVAVLRRAVDAIGPDVAVPTPQSSGGEDFAWYLEKVPGAMARLGVWDGGRKVDIHQPDFDLDERALEVGVRTMVNLVAPRVKVPYQETLG</sequence>
<dbReference type="Pfam" id="PF01546">
    <property type="entry name" value="Peptidase_M20"/>
    <property type="match status" value="1"/>
</dbReference>
<dbReference type="GO" id="GO:0016787">
    <property type="term" value="F:hydrolase activity"/>
    <property type="evidence" value="ECO:0007669"/>
    <property type="project" value="UniProtKB-KW"/>
</dbReference>
<dbReference type="PIRSF" id="PIRSF005962">
    <property type="entry name" value="Pept_M20D_amidohydro"/>
    <property type="match status" value="1"/>
</dbReference>
<feature type="binding site" evidence="1">
    <location>
        <position position="167"/>
    </location>
    <ligand>
        <name>Mn(2+)</name>
        <dbReference type="ChEBI" id="CHEBI:29035"/>
        <label>2</label>
    </ligand>
</feature>
<reference evidence="2 3" key="1">
    <citation type="submission" date="2019-07" db="EMBL/GenBank/DDBJ databases">
        <title>Tomitella cavernea sp. nov., an actinomycete isolated from soil.</title>
        <authorList>
            <person name="Cheng J."/>
        </authorList>
    </citation>
    <scope>NUCLEOTIDE SEQUENCE [LARGE SCALE GENOMIC DNA]</scope>
    <source>
        <strain evidence="2 3">HY188</strain>
    </source>
</reference>
<comment type="cofactor">
    <cofactor evidence="1">
        <name>Mn(2+)</name>
        <dbReference type="ChEBI" id="CHEBI:29035"/>
    </cofactor>
    <text evidence="1">The Mn(2+) ion enhances activity.</text>
</comment>
<dbReference type="Proteomes" id="UP000317344">
    <property type="component" value="Chromosome"/>
</dbReference>
<dbReference type="EMBL" id="CP041765">
    <property type="protein sequence ID" value="QDQ96760.1"/>
    <property type="molecule type" value="Genomic_DNA"/>
</dbReference>